<comment type="caution">
    <text evidence="2">The sequence shown here is derived from an EMBL/GenBank/DDBJ whole genome shotgun (WGS) entry which is preliminary data.</text>
</comment>
<reference evidence="1" key="2">
    <citation type="submission" date="2024-02" db="EMBL/GenBank/DDBJ databases">
        <authorList>
            <consortium name="Clinical and Environmental Microbiology Branch: Whole genome sequencing antimicrobial resistance pathogens in the healthcare setting"/>
        </authorList>
    </citation>
    <scope>NUCLEOTIDE SEQUENCE</scope>
    <source>
        <strain evidence="1">2021DK-00143</strain>
    </source>
</reference>
<accession>A0A0J5LAF2</accession>
<dbReference type="EMBL" id="LDZF01000073">
    <property type="protein sequence ID" value="KMK03229.1"/>
    <property type="molecule type" value="Genomic_DNA"/>
</dbReference>
<reference evidence="2 3" key="1">
    <citation type="submission" date="2015-05" db="EMBL/GenBank/DDBJ databases">
        <title>Genome sequences of Pluralibacter gergoviae.</title>
        <authorList>
            <person name="Greninger A.L."/>
            <person name="Miller S."/>
        </authorList>
    </citation>
    <scope>NUCLEOTIDE SEQUENCE [LARGE SCALE GENOMIC DNA]</scope>
    <source>
        <strain evidence="2 3">JS81F13</strain>
    </source>
</reference>
<evidence type="ECO:0000313" key="1">
    <source>
        <dbReference type="EMBL" id="EML1474442.1"/>
    </source>
</evidence>
<protein>
    <submittedName>
        <fullName evidence="2">Uncharacterized protein</fullName>
    </submittedName>
</protein>
<sequence length="84" mass="9798">MNNLKKIAMNPWDFTLYESDKGTVVIKVMFTEGDYKVDVGRFFVLDSKVSELDIEYLKAISKKIRENYQDYKGVEVLKPDLLTL</sequence>
<dbReference type="AlphaFoldDB" id="A0A0J5LAF2"/>
<dbReference type="Proteomes" id="UP000036196">
    <property type="component" value="Unassembled WGS sequence"/>
</dbReference>
<evidence type="ECO:0000313" key="3">
    <source>
        <dbReference type="Proteomes" id="UP000036196"/>
    </source>
</evidence>
<dbReference type="EMBL" id="ABLOKC030000052">
    <property type="protein sequence ID" value="EML1474442.1"/>
    <property type="molecule type" value="Genomic_DNA"/>
</dbReference>
<organism evidence="2 3">
    <name type="scientific">Pluralibacter gergoviae</name>
    <name type="common">Enterobacter gergoviae</name>
    <dbReference type="NCBI Taxonomy" id="61647"/>
    <lineage>
        <taxon>Bacteria</taxon>
        <taxon>Pseudomonadati</taxon>
        <taxon>Pseudomonadota</taxon>
        <taxon>Gammaproteobacteria</taxon>
        <taxon>Enterobacterales</taxon>
        <taxon>Enterobacteriaceae</taxon>
        <taxon>Pluralibacter</taxon>
    </lineage>
</organism>
<name>A0A0J5LAF2_PLUGE</name>
<gene>
    <name evidence="2" type="ORF">ABW06_25820</name>
    <name evidence="1" type="ORF">QEG54_005278</name>
</gene>
<proteinExistence type="predicted"/>
<keyword evidence="3" id="KW-1185">Reference proteome</keyword>
<evidence type="ECO:0000313" key="2">
    <source>
        <dbReference type="EMBL" id="KMK03229.1"/>
    </source>
</evidence>
<dbReference type="PATRIC" id="fig|61647.15.peg.5184"/>
<dbReference type="RefSeq" id="WP_048281211.1">
    <property type="nucleotide sequence ID" value="NZ_CACVCI010000001.1"/>
</dbReference>